<protein>
    <recommendedName>
        <fullName evidence="4">Transmembrane protein</fullName>
    </recommendedName>
</protein>
<proteinExistence type="predicted"/>
<evidence type="ECO:0000313" key="3">
    <source>
        <dbReference type="Proteomes" id="UP001162793"/>
    </source>
</evidence>
<dbReference type="EMBL" id="JAMYWC010000011">
    <property type="protein sequence ID" value="MCP1175635.1"/>
    <property type="molecule type" value="Genomic_DNA"/>
</dbReference>
<feature type="transmembrane region" description="Helical" evidence="1">
    <location>
        <begin position="43"/>
        <end position="64"/>
    </location>
</feature>
<dbReference type="RefSeq" id="WP_253542735.1">
    <property type="nucleotide sequence ID" value="NZ_JAMYWC010000011.1"/>
</dbReference>
<feature type="transmembrane region" description="Helical" evidence="1">
    <location>
        <begin position="76"/>
        <end position="98"/>
    </location>
</feature>
<evidence type="ECO:0000313" key="2">
    <source>
        <dbReference type="EMBL" id="MCP1175635.1"/>
    </source>
</evidence>
<keyword evidence="3" id="KW-1185">Reference proteome</keyword>
<dbReference type="Proteomes" id="UP001162793">
    <property type="component" value="Unassembled WGS sequence"/>
</dbReference>
<evidence type="ECO:0008006" key="4">
    <source>
        <dbReference type="Google" id="ProtNLM"/>
    </source>
</evidence>
<evidence type="ECO:0000256" key="1">
    <source>
        <dbReference type="SAM" id="Phobius"/>
    </source>
</evidence>
<keyword evidence="1" id="KW-0472">Membrane</keyword>
<gene>
    <name evidence="2" type="ORF">NKG59_24985</name>
</gene>
<accession>A0AA42BJW8</accession>
<comment type="caution">
    <text evidence="2">The sequence shown here is derived from an EMBL/GenBank/DDBJ whole genome shotgun (WGS) entry which is preliminary data.</text>
</comment>
<keyword evidence="1" id="KW-0812">Transmembrane</keyword>
<organism evidence="2 3">
    <name type="scientific">Ralstonia chuxiongensis</name>
    <dbReference type="NCBI Taxonomy" id="2957504"/>
    <lineage>
        <taxon>Bacteria</taxon>
        <taxon>Pseudomonadati</taxon>
        <taxon>Pseudomonadota</taxon>
        <taxon>Betaproteobacteria</taxon>
        <taxon>Burkholderiales</taxon>
        <taxon>Burkholderiaceae</taxon>
        <taxon>Ralstonia</taxon>
    </lineage>
</organism>
<feature type="transmembrane region" description="Helical" evidence="1">
    <location>
        <begin position="12"/>
        <end position="31"/>
    </location>
</feature>
<reference evidence="3" key="1">
    <citation type="journal article" date="2023" name="Front. Microbiol.">
        <title>Ralstonia chuxiongensis sp. nov., Ralstonia mojiangensis sp. nov., and Ralstonia soli sp. nov., isolated from tobacco fields, are three novel species in the family Burkholderiaceae.</title>
        <authorList>
            <person name="Lu C.H."/>
            <person name="Zhang Y.Y."/>
            <person name="Jiang N."/>
            <person name="Chen W."/>
            <person name="Shao X."/>
            <person name="Zhao Z.M."/>
            <person name="Lu W.L."/>
            <person name="Hu X."/>
            <person name="Xi Y.X."/>
            <person name="Zou S.Y."/>
            <person name="Wei Q.J."/>
            <person name="Lin Z.L."/>
            <person name="Gong L."/>
            <person name="Gai X.T."/>
            <person name="Zhang L.Q."/>
            <person name="Li J.Y."/>
            <person name="Jin Y."/>
            <person name="Xia Z.Y."/>
        </authorList>
    </citation>
    <scope>NUCLEOTIDE SEQUENCE [LARGE SCALE GENOMIC DNA]</scope>
    <source>
        <strain evidence="3">21YRMH01-3</strain>
    </source>
</reference>
<name>A0AA42BJW8_9RALS</name>
<keyword evidence="1" id="KW-1133">Transmembrane helix</keyword>
<dbReference type="AlphaFoldDB" id="A0AA42BJW8"/>
<sequence length="99" mass="10709">METHGKMDSFFAMIPVWLQALVMSLIVILVPEIAMKVMPELQFPGSLLIAGQVLGCVGLVYSVVKAWLSESPSGKWFCFAVALVVGASIGWTVLGFLVH</sequence>